<protein>
    <recommendedName>
        <fullName evidence="2">YMC020W-like alpha/beta hydrolase domain-containing protein</fullName>
    </recommendedName>
</protein>
<feature type="region of interest" description="Disordered" evidence="1">
    <location>
        <begin position="1"/>
        <end position="21"/>
    </location>
</feature>
<evidence type="ECO:0000259" key="2">
    <source>
        <dbReference type="Pfam" id="PF26147"/>
    </source>
</evidence>
<dbReference type="InterPro" id="IPR058933">
    <property type="entry name" value="YMC020W-like_ab_hydrolase"/>
</dbReference>
<feature type="compositionally biased region" description="Low complexity" evidence="1">
    <location>
        <begin position="300"/>
        <end position="318"/>
    </location>
</feature>
<keyword evidence="4" id="KW-1185">Reference proteome</keyword>
<accession>A0A9P6JJX3</accession>
<dbReference type="PANTHER" id="PTHR47349">
    <property type="entry name" value="CHROMOSOME 8, WHOLE GENOME SHOTGUN SEQUENCE"/>
    <property type="match status" value="1"/>
</dbReference>
<feature type="compositionally biased region" description="Low complexity" evidence="1">
    <location>
        <begin position="453"/>
        <end position="465"/>
    </location>
</feature>
<feature type="compositionally biased region" description="Polar residues" evidence="1">
    <location>
        <begin position="416"/>
        <end position="438"/>
    </location>
</feature>
<feature type="compositionally biased region" description="Pro residues" evidence="1">
    <location>
        <begin position="253"/>
        <end position="269"/>
    </location>
</feature>
<feature type="compositionally biased region" description="Low complexity" evidence="1">
    <location>
        <begin position="378"/>
        <end position="393"/>
    </location>
</feature>
<dbReference type="PANTHER" id="PTHR47349:SF1">
    <property type="entry name" value="AER328WP"/>
    <property type="match status" value="1"/>
</dbReference>
<gene>
    <name evidence="3" type="ORF">CPB83DRAFT_862502</name>
</gene>
<reference evidence="3" key="1">
    <citation type="submission" date="2020-11" db="EMBL/GenBank/DDBJ databases">
        <authorList>
            <consortium name="DOE Joint Genome Institute"/>
            <person name="Ahrendt S."/>
            <person name="Riley R."/>
            <person name="Andreopoulos W."/>
            <person name="Labutti K."/>
            <person name="Pangilinan J."/>
            <person name="Ruiz-Duenas F.J."/>
            <person name="Barrasa J.M."/>
            <person name="Sanchez-Garcia M."/>
            <person name="Camarero S."/>
            <person name="Miyauchi S."/>
            <person name="Serrano A."/>
            <person name="Linde D."/>
            <person name="Babiker R."/>
            <person name="Drula E."/>
            <person name="Ayuso-Fernandez I."/>
            <person name="Pacheco R."/>
            <person name="Padilla G."/>
            <person name="Ferreira P."/>
            <person name="Barriuso J."/>
            <person name="Kellner H."/>
            <person name="Castanera R."/>
            <person name="Alfaro M."/>
            <person name="Ramirez L."/>
            <person name="Pisabarro A.G."/>
            <person name="Kuo A."/>
            <person name="Tritt A."/>
            <person name="Lipzen A."/>
            <person name="He G."/>
            <person name="Yan M."/>
            <person name="Ng V."/>
            <person name="Cullen D."/>
            <person name="Martin F."/>
            <person name="Rosso M.-N."/>
            <person name="Henrissat B."/>
            <person name="Hibbett D."/>
            <person name="Martinez A.T."/>
            <person name="Grigoriev I.V."/>
        </authorList>
    </citation>
    <scope>NUCLEOTIDE SEQUENCE</scope>
    <source>
        <strain evidence="3">CBS 506.95</strain>
    </source>
</reference>
<feature type="compositionally biased region" description="Pro residues" evidence="1">
    <location>
        <begin position="290"/>
        <end position="299"/>
    </location>
</feature>
<feature type="region of interest" description="Disordered" evidence="1">
    <location>
        <begin position="373"/>
        <end position="398"/>
    </location>
</feature>
<feature type="domain" description="YMC020W-like alpha/beta hydrolase" evidence="2">
    <location>
        <begin position="1012"/>
        <end position="1132"/>
    </location>
</feature>
<name>A0A9P6JJX3_9AGAR</name>
<dbReference type="Pfam" id="PF26147">
    <property type="entry name" value="AB_HYDROLASE_YMC0-YMC35"/>
    <property type="match status" value="2"/>
</dbReference>
<feature type="region of interest" description="Disordered" evidence="1">
    <location>
        <begin position="519"/>
        <end position="572"/>
    </location>
</feature>
<evidence type="ECO:0000313" key="4">
    <source>
        <dbReference type="Proteomes" id="UP000807306"/>
    </source>
</evidence>
<organism evidence="3 4">
    <name type="scientific">Crepidotus variabilis</name>
    <dbReference type="NCBI Taxonomy" id="179855"/>
    <lineage>
        <taxon>Eukaryota</taxon>
        <taxon>Fungi</taxon>
        <taxon>Dikarya</taxon>
        <taxon>Basidiomycota</taxon>
        <taxon>Agaricomycotina</taxon>
        <taxon>Agaricomycetes</taxon>
        <taxon>Agaricomycetidae</taxon>
        <taxon>Agaricales</taxon>
        <taxon>Agaricineae</taxon>
        <taxon>Crepidotaceae</taxon>
        <taxon>Crepidotus</taxon>
    </lineage>
</organism>
<feature type="compositionally biased region" description="Low complexity" evidence="1">
    <location>
        <begin position="88"/>
        <end position="121"/>
    </location>
</feature>
<feature type="compositionally biased region" description="Low complexity" evidence="1">
    <location>
        <begin position="57"/>
        <end position="70"/>
    </location>
</feature>
<sequence>MTDHPTVPRSRRSSLAPSIRSVNFRQPTWKVKNTAPISAVSVVFAEPEQGTPLKSASRTLLSTSPVVTTSVEEETGGSLQPDSARQEIAATRSTTTSPTRPIASASNLALNSKSSLPNLPSRRAARSPSLYTSLSRSKGKMAIRQLTADQAQQPLVPVVQTIDVPRVVREDEAPVASTSTASPPDTPQSPPVVGVQPATPGLDQIEPLIHQFPYIEGTDTRVANTTTVSLPSLSIESSGKRSWYSSASSSPASSPPAPQYSPPKPPGPLPSTVSDKDILLQYSENHRTHSPPPLSPPPQISTTTSNQSLASTSSLPSSIDDRVPSLPTTPPVYLAANVPKSPPIPPSTNSLNPSSSRFTLSLPLLGRAKVPLERIKNSGKSSDSSSIMSTMTSQPASTIETATPLESFVESPLNNLSRAATPTPTQSLNDDSNVSTNPPEHRPSINPQQPEFISPTTRPISPPTSQDVSDTPTVKLPIKKVSEQTLQPAKWWDYVGWTSSSTLNSPGSGVDVELPIDHRRQNEVHQEASDAETTTPTSRPEPEGQAAAATSSIPTDRSPAELAAARVGTEPAEVTHVKEVEAMVTDSSLTSTMGDEQRTTTNETTTATWYAPWAWYSGSTTSEKVENGEGVKEEVVVEQTTVGEDPASVTVESPKVEPLIPVEDKAITPKSEEPETISNPNPISDSFEANKLGWVSFFSSKMLTMKRIGYDPDALIEDVKRDENGMEVMDIDDEEDERGRAPDLKGVGSQLNDNAPSVLPRLKSPPRESSKASSRKKVAPPLTISDDIKKETEKANARLISNASSRNSRTNTPTPSPTPSGTSTPSIDRKTGMTVTTTTSTTSKNGKVKTSVTTTKRVASPTPSKKSLAPAPPNLVLPTWQDTFLTPPRNVLPPQPEMYVDDQGVGGKLLGKTMKFVSGVLWNKDSRSGGSTLKGKERAQVNEGSSLSPTTSLLDRERQERFREFGKELPKAWSVYDDAGWDTADTLSGRPSPPSGGMPPLNTASVHDVLKGCRRVVVIGVHGWFPGTMIRTVLGEPTGTSTKFASMMEQALNEFETEHGVKLDKITSIPLEGEGVIEKRVEKLYGNLLANSGWISDLHDADAILVATHSQGSVVSTHLLDRLIQDGHIVTSQSQTLPYGSGAESFPSAIGLAEQRKPQRLCCLALCGIHLGPLRYLSSSTLVGPYIQYFESTAARELFEFQNTESQVSKNYVKALQNVLDHGTKMLYVASLNDQVVPIYSGLFTAVSHPLILRALYIDGDAYNSSDFLSNLLVLLLRILNSGIPESGLLAHLSEATAGSLSGVGHSTAYEELATYSLAVKYLFLTDSGVTSHTKITVEPFNANHEQNDYEIPWALRDIIADERVGHFFSQEVAELRDAFRNWHPKTTILRDLKRKLQPITRLPSTMSSHSKL</sequence>
<feature type="region of interest" description="Disordered" evidence="1">
    <location>
        <begin position="726"/>
        <end position="873"/>
    </location>
</feature>
<feature type="region of interest" description="Disordered" evidence="1">
    <location>
        <begin position="233"/>
        <end position="355"/>
    </location>
</feature>
<dbReference type="OrthoDB" id="5598028at2759"/>
<feature type="domain" description="YMC020W-like alpha/beta hydrolase" evidence="2">
    <location>
        <begin position="1160"/>
        <end position="1361"/>
    </location>
</feature>
<feature type="compositionally biased region" description="Basic and acidic residues" evidence="1">
    <location>
        <begin position="786"/>
        <end position="796"/>
    </location>
</feature>
<comment type="caution">
    <text evidence="3">The sequence shown here is derived from an EMBL/GenBank/DDBJ whole genome shotgun (WGS) entry which is preliminary data.</text>
</comment>
<feature type="compositionally biased region" description="Polar residues" evidence="1">
    <location>
        <begin position="942"/>
        <end position="953"/>
    </location>
</feature>
<proteinExistence type="predicted"/>
<feature type="region of interest" description="Disordered" evidence="1">
    <location>
        <begin position="926"/>
        <end position="955"/>
    </location>
</feature>
<dbReference type="InterPro" id="IPR058934">
    <property type="entry name" value="YMC020W-like"/>
</dbReference>
<feature type="compositionally biased region" description="Basic and acidic residues" evidence="1">
    <location>
        <begin position="519"/>
        <end position="528"/>
    </location>
</feature>
<feature type="region of interest" description="Disordered" evidence="1">
    <location>
        <begin position="46"/>
        <end position="136"/>
    </location>
</feature>
<evidence type="ECO:0000256" key="1">
    <source>
        <dbReference type="SAM" id="MobiDB-lite"/>
    </source>
</evidence>
<feature type="compositionally biased region" description="Low complexity" evidence="1">
    <location>
        <begin position="804"/>
        <end position="856"/>
    </location>
</feature>
<evidence type="ECO:0000313" key="3">
    <source>
        <dbReference type="EMBL" id="KAF9523697.1"/>
    </source>
</evidence>
<feature type="region of interest" description="Disordered" evidence="1">
    <location>
        <begin position="171"/>
        <end position="200"/>
    </location>
</feature>
<dbReference type="Proteomes" id="UP000807306">
    <property type="component" value="Unassembled WGS sequence"/>
</dbReference>
<feature type="compositionally biased region" description="Low complexity" evidence="1">
    <location>
        <begin position="240"/>
        <end position="252"/>
    </location>
</feature>
<feature type="region of interest" description="Disordered" evidence="1">
    <location>
        <begin position="416"/>
        <end position="473"/>
    </location>
</feature>
<dbReference type="EMBL" id="MU157912">
    <property type="protein sequence ID" value="KAF9523697.1"/>
    <property type="molecule type" value="Genomic_DNA"/>
</dbReference>